<evidence type="ECO:0000313" key="3">
    <source>
        <dbReference type="EMBL" id="MBU9737619.1"/>
    </source>
</evidence>
<protein>
    <submittedName>
        <fullName evidence="3">VOC family protein</fullName>
    </submittedName>
</protein>
<accession>A0A949K0S7</accession>
<dbReference type="PROSITE" id="PS51819">
    <property type="entry name" value="VOC"/>
    <property type="match status" value="2"/>
</dbReference>
<dbReference type="SUPFAM" id="SSF54593">
    <property type="entry name" value="Glyoxalase/Bleomycin resistance protein/Dihydroxybiphenyl dioxygenase"/>
    <property type="match status" value="2"/>
</dbReference>
<dbReference type="Proteomes" id="UP000712157">
    <property type="component" value="Unassembled WGS sequence"/>
</dbReference>
<dbReference type="PANTHER" id="PTHR43048:SF3">
    <property type="entry name" value="METHYLMALONYL-COA EPIMERASE, MITOCHONDRIAL"/>
    <property type="match status" value="1"/>
</dbReference>
<dbReference type="EMBL" id="JAHQCW010000023">
    <property type="protein sequence ID" value="MBU9737619.1"/>
    <property type="molecule type" value="Genomic_DNA"/>
</dbReference>
<keyword evidence="4" id="KW-1185">Reference proteome</keyword>
<sequence length="284" mass="31694">MKLSENITGVGHLGIPTADLAGSAAWYEQKLGFRKFYEKTVWNDGKLNVVFLELKDLVIELCEQAQAGRDMQMRGDGILDHFAIDAPDFENCCRRVEDQGLKYHASTPKGAVLYENIGPKGVRGANYVGPNQEVIELCHNCSVNYGYRTGLQGWSHLAVKVSDLQASVSFYEILGFTKVGEGYLDTPDGRLYIGFVDNHGFQLELIQMTGAGLQELKSRGAGHIDHIALNVKDAKEAFYEARKAGCRVSDLVLKELPFFEHGIRYFMILGPDGEKIEINQRLSW</sequence>
<evidence type="ECO:0000256" key="1">
    <source>
        <dbReference type="ARBA" id="ARBA00022723"/>
    </source>
</evidence>
<dbReference type="InterPro" id="IPR029068">
    <property type="entry name" value="Glyas_Bleomycin-R_OHBP_Dase"/>
</dbReference>
<dbReference type="InterPro" id="IPR051785">
    <property type="entry name" value="MMCE/EMCE_epimerase"/>
</dbReference>
<dbReference type="PANTHER" id="PTHR43048">
    <property type="entry name" value="METHYLMALONYL-COA EPIMERASE"/>
    <property type="match status" value="1"/>
</dbReference>
<dbReference type="GO" id="GO:0046491">
    <property type="term" value="P:L-methylmalonyl-CoA metabolic process"/>
    <property type="evidence" value="ECO:0007669"/>
    <property type="project" value="TreeGrafter"/>
</dbReference>
<dbReference type="InterPro" id="IPR037523">
    <property type="entry name" value="VOC_core"/>
</dbReference>
<dbReference type="Gene3D" id="3.10.180.10">
    <property type="entry name" value="2,3-Dihydroxybiphenyl 1,2-Dioxygenase, domain 1"/>
    <property type="match status" value="2"/>
</dbReference>
<evidence type="ECO:0000313" key="4">
    <source>
        <dbReference type="Proteomes" id="UP000712157"/>
    </source>
</evidence>
<comment type="caution">
    <text evidence="3">The sequence shown here is derived from an EMBL/GenBank/DDBJ whole genome shotgun (WGS) entry which is preliminary data.</text>
</comment>
<proteinExistence type="predicted"/>
<feature type="domain" description="VOC" evidence="2">
    <location>
        <begin position="9"/>
        <end position="140"/>
    </location>
</feature>
<reference evidence="3" key="1">
    <citation type="submission" date="2021-06" db="EMBL/GenBank/DDBJ databases">
        <title>Description of novel taxa of the family Lachnospiraceae.</title>
        <authorList>
            <person name="Chaplin A.V."/>
            <person name="Sokolova S.R."/>
            <person name="Pikina A.P."/>
            <person name="Korzhanova M."/>
            <person name="Belova V."/>
            <person name="Korostin D."/>
            <person name="Efimov B.A."/>
        </authorList>
    </citation>
    <scope>NUCLEOTIDE SEQUENCE</scope>
    <source>
        <strain evidence="3">ASD5720</strain>
    </source>
</reference>
<gene>
    <name evidence="3" type="ORF">KTH89_13805</name>
</gene>
<dbReference type="CDD" id="cd06587">
    <property type="entry name" value="VOC"/>
    <property type="match status" value="2"/>
</dbReference>
<dbReference type="Pfam" id="PF00903">
    <property type="entry name" value="Glyoxalase"/>
    <property type="match status" value="2"/>
</dbReference>
<dbReference type="InterPro" id="IPR004360">
    <property type="entry name" value="Glyas_Fos-R_dOase_dom"/>
</dbReference>
<dbReference type="RefSeq" id="WP_238722095.1">
    <property type="nucleotide sequence ID" value="NZ_JAHQCW010000023.1"/>
</dbReference>
<name>A0A949K0S7_9FIRM</name>
<evidence type="ECO:0000259" key="2">
    <source>
        <dbReference type="PROSITE" id="PS51819"/>
    </source>
</evidence>
<organism evidence="3 4">
    <name type="scientific">Diplocloster agilis</name>
    <dbReference type="NCBI Taxonomy" id="2850323"/>
    <lineage>
        <taxon>Bacteria</taxon>
        <taxon>Bacillati</taxon>
        <taxon>Bacillota</taxon>
        <taxon>Clostridia</taxon>
        <taxon>Lachnospirales</taxon>
        <taxon>Lachnospiraceae</taxon>
        <taxon>Diplocloster</taxon>
    </lineage>
</organism>
<dbReference type="AlphaFoldDB" id="A0A949K0S7"/>
<dbReference type="GO" id="GO:0004493">
    <property type="term" value="F:methylmalonyl-CoA epimerase activity"/>
    <property type="evidence" value="ECO:0007669"/>
    <property type="project" value="TreeGrafter"/>
</dbReference>
<keyword evidence="1" id="KW-0479">Metal-binding</keyword>
<feature type="domain" description="VOC" evidence="2">
    <location>
        <begin position="153"/>
        <end position="281"/>
    </location>
</feature>
<dbReference type="GO" id="GO:0046872">
    <property type="term" value="F:metal ion binding"/>
    <property type="evidence" value="ECO:0007669"/>
    <property type="project" value="UniProtKB-KW"/>
</dbReference>